<keyword evidence="2" id="KW-1185">Reference proteome</keyword>
<accession>A0ABN1GMS7</accession>
<sequence>MPRFEPFAGIRYATDDLAAVTAPPYDVIDAEERAALVAQHPHNVVLVDMPTDPEDSSGLDAYAGAAALFARWRAEGALVDDAPALYPYRMTFTDEAGTRRHTLGVLGALGIDAESRADVLPHEHTTPKAHSDRLDLLRATRANLSAIWGLSLTSGLTGLIDLDAAEPLGRWDDPDGVTHELWRLDSPAAVKAVTDAVSSNPVVVADGHHRYSTCQIFAGEDGAPAGANATLCLIVELDAEQLTVQPIHRLISGLGSDVDLAGALAVDFEVGELEPLPGPDVVARLIAERALALVTPDGLRLLRPVEGPGPDGVEPLDSVRVADALEGLGAEVRYQHGVGHAVAAVRGGRAQAAILLRPVSVEQIRATADARGLMPPKSTFFWPKPRTGTVFRSLEP</sequence>
<proteinExistence type="predicted"/>
<dbReference type="PANTHER" id="PTHR36454:SF1">
    <property type="entry name" value="DUF1015 DOMAIN-CONTAINING PROTEIN"/>
    <property type="match status" value="1"/>
</dbReference>
<reference evidence="1 2" key="1">
    <citation type="journal article" date="2019" name="Int. J. Syst. Evol. Microbiol.">
        <title>The Global Catalogue of Microorganisms (GCM) 10K type strain sequencing project: providing services to taxonomists for standard genome sequencing and annotation.</title>
        <authorList>
            <consortium name="The Broad Institute Genomics Platform"/>
            <consortium name="The Broad Institute Genome Sequencing Center for Infectious Disease"/>
            <person name="Wu L."/>
            <person name="Ma J."/>
        </authorList>
    </citation>
    <scope>NUCLEOTIDE SEQUENCE [LARGE SCALE GENOMIC DNA]</scope>
    <source>
        <strain evidence="1 2">JCM 10671</strain>
    </source>
</reference>
<protein>
    <submittedName>
        <fullName evidence="1">DUF1015 domain-containing protein</fullName>
    </submittedName>
</protein>
<dbReference type="RefSeq" id="WP_344603355.1">
    <property type="nucleotide sequence ID" value="NZ_BAAAHE010000011.1"/>
</dbReference>
<dbReference type="InterPro" id="IPR008323">
    <property type="entry name" value="UCP033563"/>
</dbReference>
<comment type="caution">
    <text evidence="1">The sequence shown here is derived from an EMBL/GenBank/DDBJ whole genome shotgun (WGS) entry which is preliminary data.</text>
</comment>
<evidence type="ECO:0000313" key="1">
    <source>
        <dbReference type="EMBL" id="GAA0614713.1"/>
    </source>
</evidence>
<dbReference type="Pfam" id="PF06245">
    <property type="entry name" value="DUF1015"/>
    <property type="match status" value="1"/>
</dbReference>
<dbReference type="Proteomes" id="UP001500957">
    <property type="component" value="Unassembled WGS sequence"/>
</dbReference>
<dbReference type="PANTHER" id="PTHR36454">
    <property type="entry name" value="LMO2823 PROTEIN"/>
    <property type="match status" value="1"/>
</dbReference>
<gene>
    <name evidence="1" type="ORF">GCM10009547_15710</name>
</gene>
<organism evidence="1 2">
    <name type="scientific">Sporichthya brevicatena</name>
    <dbReference type="NCBI Taxonomy" id="171442"/>
    <lineage>
        <taxon>Bacteria</taxon>
        <taxon>Bacillati</taxon>
        <taxon>Actinomycetota</taxon>
        <taxon>Actinomycetes</taxon>
        <taxon>Sporichthyales</taxon>
        <taxon>Sporichthyaceae</taxon>
        <taxon>Sporichthya</taxon>
    </lineage>
</organism>
<dbReference type="EMBL" id="BAAAHE010000011">
    <property type="protein sequence ID" value="GAA0614713.1"/>
    <property type="molecule type" value="Genomic_DNA"/>
</dbReference>
<name>A0ABN1GMS7_9ACTN</name>
<evidence type="ECO:0000313" key="2">
    <source>
        <dbReference type="Proteomes" id="UP001500957"/>
    </source>
</evidence>